<evidence type="ECO:0000313" key="1">
    <source>
        <dbReference type="EMBL" id="MBN3545243.1"/>
    </source>
</evidence>
<accession>A0ABS2ZAK7</accession>
<name>A0ABS2ZAK7_9BACL</name>
<dbReference type="Proteomes" id="UP001319060">
    <property type="component" value="Unassembled WGS sequence"/>
</dbReference>
<dbReference type="EMBL" id="JAFHKS010000042">
    <property type="protein sequence ID" value="MBN3545243.1"/>
    <property type="molecule type" value="Genomic_DNA"/>
</dbReference>
<protein>
    <recommendedName>
        <fullName evidence="3">Alkyl hydroperoxide reductase subunit C/ Thiol specific antioxidant domain-containing protein</fullName>
    </recommendedName>
</protein>
<gene>
    <name evidence="1" type="ORF">JYA64_08055</name>
</gene>
<sequence length="73" mass="8509">MFSDPERNASVPYGIHYHNGKLYENHGEHGEPALFLIDDQMRVLYFDIQTGLFGRPTPDDLRTTIKYIKKIVK</sequence>
<evidence type="ECO:0008006" key="3">
    <source>
        <dbReference type="Google" id="ProtNLM"/>
    </source>
</evidence>
<dbReference type="InterPro" id="IPR036249">
    <property type="entry name" value="Thioredoxin-like_sf"/>
</dbReference>
<comment type="caution">
    <text evidence="1">The sequence shown here is derived from an EMBL/GenBank/DDBJ whole genome shotgun (WGS) entry which is preliminary data.</text>
</comment>
<reference evidence="1 2" key="1">
    <citation type="submission" date="2021-01" db="EMBL/GenBank/DDBJ databases">
        <title>Genome Sequencing of Type Strains.</title>
        <authorList>
            <person name="Lemaire J.F."/>
            <person name="Inderbitzin P."/>
            <person name="Collins S.B."/>
            <person name="Wespe N."/>
            <person name="Knight-Connoni V."/>
        </authorList>
    </citation>
    <scope>NUCLEOTIDE SEQUENCE [LARGE SCALE GENOMIC DNA]</scope>
    <source>
        <strain evidence="1 2">DSM 14730</strain>
    </source>
</reference>
<proteinExistence type="predicted"/>
<keyword evidence="2" id="KW-1185">Reference proteome</keyword>
<organism evidence="1 2">
    <name type="scientific">Fictibacillus barbaricus</name>
    <dbReference type="NCBI Taxonomy" id="182136"/>
    <lineage>
        <taxon>Bacteria</taxon>
        <taxon>Bacillati</taxon>
        <taxon>Bacillota</taxon>
        <taxon>Bacilli</taxon>
        <taxon>Bacillales</taxon>
        <taxon>Fictibacillaceae</taxon>
        <taxon>Fictibacillus</taxon>
    </lineage>
</organism>
<dbReference type="RefSeq" id="WP_188403132.1">
    <property type="nucleotide sequence ID" value="NZ_BMCE01000002.1"/>
</dbReference>
<evidence type="ECO:0000313" key="2">
    <source>
        <dbReference type="Proteomes" id="UP001319060"/>
    </source>
</evidence>
<dbReference type="SUPFAM" id="SSF52833">
    <property type="entry name" value="Thioredoxin-like"/>
    <property type="match status" value="1"/>
</dbReference>